<name>A0ACB9SRG6_HOLOL</name>
<organism evidence="1 2">
    <name type="scientific">Holotrichia oblita</name>
    <name type="common">Chafer beetle</name>
    <dbReference type="NCBI Taxonomy" id="644536"/>
    <lineage>
        <taxon>Eukaryota</taxon>
        <taxon>Metazoa</taxon>
        <taxon>Ecdysozoa</taxon>
        <taxon>Arthropoda</taxon>
        <taxon>Hexapoda</taxon>
        <taxon>Insecta</taxon>
        <taxon>Pterygota</taxon>
        <taxon>Neoptera</taxon>
        <taxon>Endopterygota</taxon>
        <taxon>Coleoptera</taxon>
        <taxon>Polyphaga</taxon>
        <taxon>Scarabaeiformia</taxon>
        <taxon>Scarabaeidae</taxon>
        <taxon>Melolonthinae</taxon>
        <taxon>Holotrichia</taxon>
    </lineage>
</organism>
<sequence>MLNHPGKSISIYDVSTLVEQTFPLAFTPNNISARFKVSGICPFIFEDHEFLPAEVTNRSYKLYDESIIQEEETSVETPSTSSALIIAKTPEELRLFPKAPPRKRGVGGRKPAKCMIATDSPDFKEIKLQKVKHKKSVVRAKQTVKRVLVQSSSEDELRWKPFC</sequence>
<keyword evidence="2" id="KW-1185">Reference proteome</keyword>
<proteinExistence type="predicted"/>
<accession>A0ACB9SRG6</accession>
<dbReference type="Proteomes" id="UP001056778">
    <property type="component" value="Chromosome 8"/>
</dbReference>
<dbReference type="EMBL" id="CM043022">
    <property type="protein sequence ID" value="KAI4456001.1"/>
    <property type="molecule type" value="Genomic_DNA"/>
</dbReference>
<gene>
    <name evidence="1" type="ORF">MML48_8g00004213</name>
</gene>
<protein>
    <submittedName>
        <fullName evidence="1">Ubiquitin-conjugating enzyme e2</fullName>
    </submittedName>
</protein>
<evidence type="ECO:0000313" key="2">
    <source>
        <dbReference type="Proteomes" id="UP001056778"/>
    </source>
</evidence>
<evidence type="ECO:0000313" key="1">
    <source>
        <dbReference type="EMBL" id="KAI4456001.1"/>
    </source>
</evidence>
<comment type="caution">
    <text evidence="1">The sequence shown here is derived from an EMBL/GenBank/DDBJ whole genome shotgun (WGS) entry which is preliminary data.</text>
</comment>
<reference evidence="1" key="1">
    <citation type="submission" date="2022-04" db="EMBL/GenBank/DDBJ databases">
        <title>Chromosome-scale genome assembly of Holotrichia oblita Faldermann.</title>
        <authorList>
            <person name="Rongchong L."/>
        </authorList>
    </citation>
    <scope>NUCLEOTIDE SEQUENCE</scope>
    <source>
        <strain evidence="1">81SQS9</strain>
    </source>
</reference>